<name>D3T0M3_NATMM</name>
<dbReference type="EMBL" id="CP001932">
    <property type="protein sequence ID" value="ADD06502.1"/>
    <property type="molecule type" value="Genomic_DNA"/>
</dbReference>
<reference evidence="2 3" key="2">
    <citation type="journal article" date="2012" name="BMC Genomics">
        <title>A comparative genomics perspective on the genetic content of the alkaliphilic haloarchaeon Natrialba magadii ATCC 43099T.</title>
        <authorList>
            <person name="Siddaramappa S."/>
            <person name="Challacombe J.F."/>
            <person name="Decastro R.E."/>
            <person name="Pfeiffer F."/>
            <person name="Sastre D.E."/>
            <person name="Gimenez M.I."/>
            <person name="Paggi R.A."/>
            <person name="Detter J.C."/>
            <person name="Davenport K.W."/>
            <person name="Goodwin L.A."/>
            <person name="Kyrpides N."/>
            <person name="Tapia R."/>
            <person name="Pitluck S."/>
            <person name="Lucas S."/>
            <person name="Woyke T."/>
            <person name="Maupin-Furlow J.A."/>
        </authorList>
    </citation>
    <scope>NUCLEOTIDE SEQUENCE [LARGE SCALE GENOMIC DNA]</scope>
    <source>
        <strain evidence="3">ATCC 43099 / DSM 3394 / CCM 3739 / CIP 104546 / IAM 13178 / JCM 8861 / NBRC 102185 / NCIMB 2190 / MS3</strain>
    </source>
</reference>
<keyword evidence="3" id="KW-1185">Reference proteome</keyword>
<evidence type="ECO:0000313" key="2">
    <source>
        <dbReference type="EMBL" id="ADD06502.1"/>
    </source>
</evidence>
<evidence type="ECO:0000256" key="1">
    <source>
        <dbReference type="SAM" id="Phobius"/>
    </source>
</evidence>
<dbReference type="PaxDb" id="547559-Nmag_2950"/>
<sequence>MDVFEPDSTQLSSDIANWLFLRSTILFILCLNGAIFAESMVGTGIPIWVIGLWFWLQLLFRSIDAYLVDNEVSPA</sequence>
<reference evidence="3" key="1">
    <citation type="submission" date="2010-02" db="EMBL/GenBank/DDBJ databases">
        <title>Complete sequence of chromosome of Natrialba magadii ATCC 43099.</title>
        <authorList>
            <consortium name="US DOE Joint Genome Institute"/>
            <person name="Lucas S."/>
            <person name="Copeland A."/>
            <person name="Lapidus A."/>
            <person name="Cheng J.-F."/>
            <person name="Bruce D."/>
            <person name="Goodwin L."/>
            <person name="Pitluck S."/>
            <person name="Davenport K."/>
            <person name="Saunders E."/>
            <person name="Detter J.C."/>
            <person name="Han C."/>
            <person name="Tapia R."/>
            <person name="Land M."/>
            <person name="Hauser L."/>
            <person name="Kyrpides N."/>
            <person name="Mikhailova N."/>
            <person name="De Castro R.E."/>
            <person name="Maupin-Furlow J.A."/>
            <person name="Woyke T."/>
        </authorList>
    </citation>
    <scope>NUCLEOTIDE SEQUENCE [LARGE SCALE GENOMIC DNA]</scope>
    <source>
        <strain evidence="3">ATCC 43099 / DSM 3394 / CCM 3739 / CIP 104546 / IAM 13178 / JCM 8861 / NBRC 102185 / NCIMB 2190 / MS3</strain>
    </source>
</reference>
<keyword evidence="1" id="KW-1133">Transmembrane helix</keyword>
<keyword evidence="1" id="KW-0472">Membrane</keyword>
<evidence type="ECO:0000313" key="3">
    <source>
        <dbReference type="Proteomes" id="UP000001879"/>
    </source>
</evidence>
<feature type="transmembrane region" description="Helical" evidence="1">
    <location>
        <begin position="15"/>
        <end position="35"/>
    </location>
</feature>
<gene>
    <name evidence="2" type="ordered locus">Nmag_2950</name>
</gene>
<accession>D3T0M3</accession>
<proteinExistence type="predicted"/>
<keyword evidence="1" id="KW-0812">Transmembrane</keyword>
<dbReference type="KEGG" id="nmg:Nmag_2950"/>
<dbReference type="Proteomes" id="UP000001879">
    <property type="component" value="Chromosome"/>
</dbReference>
<protein>
    <submittedName>
        <fullName evidence="2">Uncharacterized protein</fullName>
    </submittedName>
</protein>
<feature type="transmembrane region" description="Helical" evidence="1">
    <location>
        <begin position="47"/>
        <end position="68"/>
    </location>
</feature>
<dbReference type="AlphaFoldDB" id="D3T0M3"/>
<dbReference type="HOGENOM" id="CLU_2662466_0_0_2"/>
<organism evidence="2 3">
    <name type="scientific">Natrialba magadii (strain ATCC 43099 / DSM 3394 / CCM 3739 / CIP 104546 / IAM 13178 / JCM 8861 / NBRC 102185 / NCIMB 2190 / MS3)</name>
    <name type="common">Natronobacterium magadii</name>
    <dbReference type="NCBI Taxonomy" id="547559"/>
    <lineage>
        <taxon>Archaea</taxon>
        <taxon>Methanobacteriati</taxon>
        <taxon>Methanobacteriota</taxon>
        <taxon>Stenosarchaea group</taxon>
        <taxon>Halobacteria</taxon>
        <taxon>Halobacteriales</taxon>
        <taxon>Natrialbaceae</taxon>
        <taxon>Natrialba</taxon>
    </lineage>
</organism>